<proteinExistence type="predicted"/>
<gene>
    <name evidence="2" type="ORF">Y1Q_0012896</name>
</gene>
<dbReference type="EMBL" id="AKHW03001049">
    <property type="protein sequence ID" value="KYO43945.1"/>
    <property type="molecule type" value="Genomic_DNA"/>
</dbReference>
<feature type="region of interest" description="Disordered" evidence="1">
    <location>
        <begin position="34"/>
        <end position="81"/>
    </location>
</feature>
<name>A0A151P5B5_ALLMI</name>
<comment type="caution">
    <text evidence="2">The sequence shown here is derived from an EMBL/GenBank/DDBJ whole genome shotgun (WGS) entry which is preliminary data.</text>
</comment>
<dbReference type="AlphaFoldDB" id="A0A151P5B5"/>
<accession>A0A151P5B5</accession>
<feature type="compositionally biased region" description="Polar residues" evidence="1">
    <location>
        <begin position="54"/>
        <end position="69"/>
    </location>
</feature>
<reference evidence="2 3" key="1">
    <citation type="journal article" date="2012" name="Genome Biol.">
        <title>Sequencing three crocodilian genomes to illuminate the evolution of archosaurs and amniotes.</title>
        <authorList>
            <person name="St John J.A."/>
            <person name="Braun E.L."/>
            <person name="Isberg S.R."/>
            <person name="Miles L.G."/>
            <person name="Chong A.Y."/>
            <person name="Gongora J."/>
            <person name="Dalzell P."/>
            <person name="Moran C."/>
            <person name="Bed'hom B."/>
            <person name="Abzhanov A."/>
            <person name="Burgess S.C."/>
            <person name="Cooksey A.M."/>
            <person name="Castoe T.A."/>
            <person name="Crawford N.G."/>
            <person name="Densmore L.D."/>
            <person name="Drew J.C."/>
            <person name="Edwards S.V."/>
            <person name="Faircloth B.C."/>
            <person name="Fujita M.K."/>
            <person name="Greenwold M.J."/>
            <person name="Hoffmann F.G."/>
            <person name="Howard J.M."/>
            <person name="Iguchi T."/>
            <person name="Janes D.E."/>
            <person name="Khan S.Y."/>
            <person name="Kohno S."/>
            <person name="de Koning A.J."/>
            <person name="Lance S.L."/>
            <person name="McCarthy F.M."/>
            <person name="McCormack J.E."/>
            <person name="Merchant M.E."/>
            <person name="Peterson D.G."/>
            <person name="Pollock D.D."/>
            <person name="Pourmand N."/>
            <person name="Raney B.J."/>
            <person name="Roessler K.A."/>
            <person name="Sanford J.R."/>
            <person name="Sawyer R.H."/>
            <person name="Schmidt C.J."/>
            <person name="Triplett E.W."/>
            <person name="Tuberville T.D."/>
            <person name="Venegas-Anaya M."/>
            <person name="Howard J.T."/>
            <person name="Jarvis E.D."/>
            <person name="Guillette L.J.Jr."/>
            <person name="Glenn T.C."/>
            <person name="Green R.E."/>
            <person name="Ray D.A."/>
        </authorList>
    </citation>
    <scope>NUCLEOTIDE SEQUENCE [LARGE SCALE GENOMIC DNA]</scope>
    <source>
        <strain evidence="2">KSC_2009_1</strain>
    </source>
</reference>
<keyword evidence="3" id="KW-1185">Reference proteome</keyword>
<evidence type="ECO:0000256" key="1">
    <source>
        <dbReference type="SAM" id="MobiDB-lite"/>
    </source>
</evidence>
<dbReference type="Proteomes" id="UP000050525">
    <property type="component" value="Unassembled WGS sequence"/>
</dbReference>
<sequence>MWTRIAITTDAPTVRIIGVLKISEETDKATKTLDMTRSPGSRHHLLKTAKDDQQGNSGEILSGLQQQESVGAHHFGLATGP</sequence>
<evidence type="ECO:0000313" key="3">
    <source>
        <dbReference type="Proteomes" id="UP000050525"/>
    </source>
</evidence>
<protein>
    <submittedName>
        <fullName evidence="2">Uncharacterized protein</fullName>
    </submittedName>
</protein>
<organism evidence="2 3">
    <name type="scientific">Alligator mississippiensis</name>
    <name type="common">American alligator</name>
    <dbReference type="NCBI Taxonomy" id="8496"/>
    <lineage>
        <taxon>Eukaryota</taxon>
        <taxon>Metazoa</taxon>
        <taxon>Chordata</taxon>
        <taxon>Craniata</taxon>
        <taxon>Vertebrata</taxon>
        <taxon>Euteleostomi</taxon>
        <taxon>Archelosauria</taxon>
        <taxon>Archosauria</taxon>
        <taxon>Crocodylia</taxon>
        <taxon>Alligatoridae</taxon>
        <taxon>Alligatorinae</taxon>
        <taxon>Alligator</taxon>
    </lineage>
</organism>
<evidence type="ECO:0000313" key="2">
    <source>
        <dbReference type="EMBL" id="KYO43945.1"/>
    </source>
</evidence>